<dbReference type="Pfam" id="PF03108">
    <property type="entry name" value="DBD_Tnp_Mut"/>
    <property type="match status" value="1"/>
</dbReference>
<dbReference type="AlphaFoldDB" id="A0A438DAB8"/>
<feature type="domain" description="Transposase MuDR plant" evidence="1">
    <location>
        <begin position="127"/>
        <end position="190"/>
    </location>
</feature>
<dbReference type="InterPro" id="IPR004332">
    <property type="entry name" value="Transposase_MuDR"/>
</dbReference>
<evidence type="ECO:0000313" key="3">
    <source>
        <dbReference type="Proteomes" id="UP000288805"/>
    </source>
</evidence>
<sequence length="192" mass="22229">MGHDVEVPTKGNLAVHTNDMDGNLAQNDEIRGNLAIVTQLVMIATINYVDIPFTNENDDVEFYDEDEINENNYDDEPLRNKASLDDDEHIMPSPMFKQLNWDAINNMIAESLTSCIGLWNESNELFKGLRFESKKDLQYVVKCYAICQNQHLVVCESEPQLWAVRCKKWQEGCNWRLHACRRKSHGMFEITN</sequence>
<comment type="caution">
    <text evidence="2">The sequence shown here is derived from an EMBL/GenBank/DDBJ whole genome shotgun (WGS) entry which is preliminary data.</text>
</comment>
<gene>
    <name evidence="2" type="ORF">CK203_087535</name>
</gene>
<proteinExistence type="predicted"/>
<organism evidence="2 3">
    <name type="scientific">Vitis vinifera</name>
    <name type="common">Grape</name>
    <dbReference type="NCBI Taxonomy" id="29760"/>
    <lineage>
        <taxon>Eukaryota</taxon>
        <taxon>Viridiplantae</taxon>
        <taxon>Streptophyta</taxon>
        <taxon>Embryophyta</taxon>
        <taxon>Tracheophyta</taxon>
        <taxon>Spermatophyta</taxon>
        <taxon>Magnoliopsida</taxon>
        <taxon>eudicotyledons</taxon>
        <taxon>Gunneridae</taxon>
        <taxon>Pentapetalae</taxon>
        <taxon>rosids</taxon>
        <taxon>Vitales</taxon>
        <taxon>Vitaceae</taxon>
        <taxon>Viteae</taxon>
        <taxon>Vitis</taxon>
    </lineage>
</organism>
<evidence type="ECO:0000259" key="1">
    <source>
        <dbReference type="Pfam" id="PF03108"/>
    </source>
</evidence>
<evidence type="ECO:0000313" key="2">
    <source>
        <dbReference type="EMBL" id="RVW32384.1"/>
    </source>
</evidence>
<dbReference type="EMBL" id="QGNW01001721">
    <property type="protein sequence ID" value="RVW32384.1"/>
    <property type="molecule type" value="Genomic_DNA"/>
</dbReference>
<protein>
    <recommendedName>
        <fullName evidence="1">Transposase MuDR plant domain-containing protein</fullName>
    </recommendedName>
</protein>
<accession>A0A438DAB8</accession>
<reference evidence="2 3" key="1">
    <citation type="journal article" date="2018" name="PLoS Genet.">
        <title>Population sequencing reveals clonal diversity and ancestral inbreeding in the grapevine cultivar Chardonnay.</title>
        <authorList>
            <person name="Roach M.J."/>
            <person name="Johnson D.L."/>
            <person name="Bohlmann J."/>
            <person name="van Vuuren H.J."/>
            <person name="Jones S.J."/>
            <person name="Pretorius I.S."/>
            <person name="Schmidt S.A."/>
            <person name="Borneman A.R."/>
        </authorList>
    </citation>
    <scope>NUCLEOTIDE SEQUENCE [LARGE SCALE GENOMIC DNA]</scope>
    <source>
        <strain evidence="3">cv. Chardonnay</strain>
        <tissue evidence="2">Leaf</tissue>
    </source>
</reference>
<name>A0A438DAB8_VITVI</name>
<dbReference type="Proteomes" id="UP000288805">
    <property type="component" value="Unassembled WGS sequence"/>
</dbReference>